<evidence type="ECO:0000259" key="2">
    <source>
        <dbReference type="SMART" id="SM00959"/>
    </source>
</evidence>
<dbReference type="InterPro" id="IPR036269">
    <property type="entry name" value="Rho_N_sf"/>
</dbReference>
<protein>
    <recommendedName>
        <fullName evidence="2">Rho termination factor-like N-terminal domain-containing protein</fullName>
    </recommendedName>
</protein>
<name>A0A0F9EW68_9ZZZZ</name>
<gene>
    <name evidence="3" type="ORF">LCGC14_2026300</name>
</gene>
<sequence length="78" mass="8213">MSESLKGGSHATPESRRPAPPPDVADVVDLEEGVDVEDISGYTVAALRVIAQELDVPRYAKLRKADLVAAIEAARASA</sequence>
<reference evidence="3" key="1">
    <citation type="journal article" date="2015" name="Nature">
        <title>Complex archaea that bridge the gap between prokaryotes and eukaryotes.</title>
        <authorList>
            <person name="Spang A."/>
            <person name="Saw J.H."/>
            <person name="Jorgensen S.L."/>
            <person name="Zaremba-Niedzwiedzka K."/>
            <person name="Martijn J."/>
            <person name="Lind A.E."/>
            <person name="van Eijk R."/>
            <person name="Schleper C."/>
            <person name="Guy L."/>
            <person name="Ettema T.J."/>
        </authorList>
    </citation>
    <scope>NUCLEOTIDE SEQUENCE</scope>
</reference>
<comment type="caution">
    <text evidence="3">The sequence shown here is derived from an EMBL/GenBank/DDBJ whole genome shotgun (WGS) entry which is preliminary data.</text>
</comment>
<dbReference type="InterPro" id="IPR011112">
    <property type="entry name" value="Rho-like_N"/>
</dbReference>
<accession>A0A0F9EW68</accession>
<dbReference type="SUPFAM" id="SSF68912">
    <property type="entry name" value="Rho N-terminal domain-like"/>
    <property type="match status" value="1"/>
</dbReference>
<proteinExistence type="predicted"/>
<evidence type="ECO:0000313" key="3">
    <source>
        <dbReference type="EMBL" id="KKL78294.1"/>
    </source>
</evidence>
<dbReference type="SMART" id="SM00959">
    <property type="entry name" value="Rho_N"/>
    <property type="match status" value="1"/>
</dbReference>
<evidence type="ECO:0000256" key="1">
    <source>
        <dbReference type="SAM" id="MobiDB-lite"/>
    </source>
</evidence>
<dbReference type="GO" id="GO:0006353">
    <property type="term" value="P:DNA-templated transcription termination"/>
    <property type="evidence" value="ECO:0007669"/>
    <property type="project" value="InterPro"/>
</dbReference>
<organism evidence="3">
    <name type="scientific">marine sediment metagenome</name>
    <dbReference type="NCBI Taxonomy" id="412755"/>
    <lineage>
        <taxon>unclassified sequences</taxon>
        <taxon>metagenomes</taxon>
        <taxon>ecological metagenomes</taxon>
    </lineage>
</organism>
<dbReference type="AlphaFoldDB" id="A0A0F9EW68"/>
<dbReference type="EMBL" id="LAZR01023504">
    <property type="protein sequence ID" value="KKL78294.1"/>
    <property type="molecule type" value="Genomic_DNA"/>
</dbReference>
<feature type="region of interest" description="Disordered" evidence="1">
    <location>
        <begin position="1"/>
        <end position="25"/>
    </location>
</feature>
<feature type="domain" description="Rho termination factor-like N-terminal" evidence="2">
    <location>
        <begin position="38"/>
        <end position="78"/>
    </location>
</feature>
<dbReference type="Pfam" id="PF07498">
    <property type="entry name" value="Rho_N"/>
    <property type="match status" value="1"/>
</dbReference>
<dbReference type="Gene3D" id="1.10.720.10">
    <property type="match status" value="1"/>
</dbReference>